<evidence type="ECO:0000256" key="3">
    <source>
        <dbReference type="ARBA" id="ARBA00022737"/>
    </source>
</evidence>
<dbReference type="RefSeq" id="XP_001383277.2">
    <property type="nucleotide sequence ID" value="XM_001383240.1"/>
</dbReference>
<dbReference type="GO" id="GO:0000785">
    <property type="term" value="C:chromatin"/>
    <property type="evidence" value="ECO:0007669"/>
    <property type="project" value="TreeGrafter"/>
</dbReference>
<dbReference type="Pfam" id="PF04082">
    <property type="entry name" value="Fungal_trans"/>
    <property type="match status" value="1"/>
</dbReference>
<evidence type="ECO:0000313" key="11">
    <source>
        <dbReference type="Proteomes" id="UP000002258"/>
    </source>
</evidence>
<dbReference type="InParanoid" id="A3LQR5"/>
<evidence type="ECO:0000256" key="5">
    <source>
        <dbReference type="ARBA" id="ARBA00022833"/>
    </source>
</evidence>
<dbReference type="GO" id="GO:0000978">
    <property type="term" value="F:RNA polymerase II cis-regulatory region sequence-specific DNA binding"/>
    <property type="evidence" value="ECO:0007669"/>
    <property type="project" value="InterPro"/>
</dbReference>
<feature type="region of interest" description="Disordered" evidence="8">
    <location>
        <begin position="66"/>
        <end position="89"/>
    </location>
</feature>
<dbReference type="PROSITE" id="PS00028">
    <property type="entry name" value="ZINC_FINGER_C2H2_1"/>
    <property type="match status" value="2"/>
</dbReference>
<gene>
    <name evidence="10" type="primary">MIG2.2</name>
    <name evidence="10" type="ORF">PICST_67179</name>
</gene>
<dbReference type="GO" id="GO:0005634">
    <property type="term" value="C:nucleus"/>
    <property type="evidence" value="ECO:0007669"/>
    <property type="project" value="UniProtKB-SubCell"/>
</dbReference>
<dbReference type="CDD" id="cd12148">
    <property type="entry name" value="fungal_TF_MHR"/>
    <property type="match status" value="1"/>
</dbReference>
<accession>A3LQR5</accession>
<keyword evidence="4 7" id="KW-0863">Zinc-finger</keyword>
<dbReference type="STRING" id="322104.A3LQR5"/>
<sequence length="724" mass="83024">MSPTEPAKRKRKRIIGTFKCPAVNCGKVFSRADHLGRHQRSHNPGSRYACPYPNCGQTFTRHDVKEKHFKRHTNGIEKSKRDEGSTENTLSPTDLIEWLFHDELSVDNSNSGTNLPGHSTDLPSGFSPVSLIETMFAVSPNFPNSNYRIAVNENIRSNLISFIPSLEANPDFGCLQIEECLSNYWLLYHPQYPILHRPSFLNSEAPPLLLLAMVMLGSNFVPCAKSADSLLRNPKALADQIAEPLRWLIFANIDCRPPAKVWVVQSLLLLETYEITSSSRFLHERAYLHHGSKIQLLRRSPILGGDPLKSENHDGAYSPPNQVWKTWIEVESMKRATLMAFYLDTIHATVYGHSIILYAHQLKLSLPCEDVLWEFDNTNKSETLSFERTPKFLAAMNKLLHRQKVVTSSFGKKVLLAGLLTIMFQMQQKDLQLSFLEWDSMKDSWNQTISLAIDVWRADICTEGGCCDTENSLWFPIESKKKLPPMLRIDDTRCKFGLYHIAQIYMRISHYDYIIYAGAPSRMNVKAGKAEYEIVAKRVMEWSHSLNGSISAIHAYWFLCEMILSPDNEDITFTYDPNTDPFMHRKNIIASAVLVLFAYNYSLHGPESVTYDQLATSDYYPDKEDGYSYLRRIRKCLSRGPGGPFHRINYGRTSAQFHEAIKLHSETLRSIDNKHHLVGLLKLFYRSYKGCNWEIGREYSKLFRNCIKRCLGRKSVVCDDMYVN</sequence>
<dbReference type="InterPro" id="IPR036236">
    <property type="entry name" value="Znf_C2H2_sf"/>
</dbReference>
<dbReference type="FunCoup" id="A3LQR5">
    <property type="interactions" value="23"/>
</dbReference>
<dbReference type="SUPFAM" id="SSF57667">
    <property type="entry name" value="beta-beta-alpha zinc fingers"/>
    <property type="match status" value="1"/>
</dbReference>
<dbReference type="eggNOG" id="KOG1721">
    <property type="taxonomic scope" value="Eukaryota"/>
</dbReference>
<comment type="subcellular location">
    <subcellularLocation>
        <location evidence="1">Nucleus</location>
    </subcellularLocation>
</comment>
<dbReference type="OMA" id="HRPWIMY"/>
<dbReference type="OrthoDB" id="1405595at2759"/>
<dbReference type="HOGENOM" id="CLU_006466_2_0_1"/>
<protein>
    <submittedName>
        <fullName evidence="10">C2H2 zinc finger protein Ribonuc_L-PSP Endoribonuclease L-PSP</fullName>
    </submittedName>
</protein>
<dbReference type="PANTHER" id="PTHR40626:SF11">
    <property type="entry name" value="ZINC FINGER PROTEIN YPR022C"/>
    <property type="match status" value="1"/>
</dbReference>
<evidence type="ECO:0000256" key="8">
    <source>
        <dbReference type="SAM" id="MobiDB-lite"/>
    </source>
</evidence>
<dbReference type="PROSITE" id="PS50157">
    <property type="entry name" value="ZINC_FINGER_C2H2_2"/>
    <property type="match status" value="2"/>
</dbReference>
<dbReference type="GO" id="GO:0006351">
    <property type="term" value="P:DNA-templated transcription"/>
    <property type="evidence" value="ECO:0007669"/>
    <property type="project" value="InterPro"/>
</dbReference>
<dbReference type="SMART" id="SM00355">
    <property type="entry name" value="ZnF_C2H2"/>
    <property type="match status" value="2"/>
</dbReference>
<dbReference type="AlphaFoldDB" id="A3LQR5"/>
<dbReference type="GO" id="GO:0008270">
    <property type="term" value="F:zinc ion binding"/>
    <property type="evidence" value="ECO:0007669"/>
    <property type="project" value="UniProtKB-KW"/>
</dbReference>
<proteinExistence type="predicted"/>
<evidence type="ECO:0000256" key="1">
    <source>
        <dbReference type="ARBA" id="ARBA00004123"/>
    </source>
</evidence>
<dbReference type="Gene3D" id="3.30.160.60">
    <property type="entry name" value="Classic Zinc Finger"/>
    <property type="match status" value="1"/>
</dbReference>
<dbReference type="InterPro" id="IPR013087">
    <property type="entry name" value="Znf_C2H2_type"/>
</dbReference>
<evidence type="ECO:0000256" key="2">
    <source>
        <dbReference type="ARBA" id="ARBA00022723"/>
    </source>
</evidence>
<organism evidence="10 11">
    <name type="scientific">Scheffersomyces stipitis (strain ATCC 58785 / CBS 6054 / NBRC 10063 / NRRL Y-11545)</name>
    <name type="common">Yeast</name>
    <name type="synonym">Pichia stipitis</name>
    <dbReference type="NCBI Taxonomy" id="322104"/>
    <lineage>
        <taxon>Eukaryota</taxon>
        <taxon>Fungi</taxon>
        <taxon>Dikarya</taxon>
        <taxon>Ascomycota</taxon>
        <taxon>Saccharomycotina</taxon>
        <taxon>Pichiomycetes</taxon>
        <taxon>Debaryomycetaceae</taxon>
        <taxon>Scheffersomyces</taxon>
    </lineage>
</organism>
<evidence type="ECO:0000313" key="10">
    <source>
        <dbReference type="EMBL" id="ABN65248.2"/>
    </source>
</evidence>
<feature type="compositionally biased region" description="Basic and acidic residues" evidence="8">
    <location>
        <begin position="74"/>
        <end position="84"/>
    </location>
</feature>
<feature type="domain" description="C2H2-type" evidence="9">
    <location>
        <begin position="48"/>
        <end position="77"/>
    </location>
</feature>
<dbReference type="InterPro" id="IPR007219">
    <property type="entry name" value="XnlR_reg_dom"/>
</dbReference>
<keyword evidence="6" id="KW-0539">Nucleus</keyword>
<keyword evidence="5" id="KW-0862">Zinc</keyword>
<keyword evidence="2" id="KW-0479">Metal-binding</keyword>
<dbReference type="Pfam" id="PF00096">
    <property type="entry name" value="zf-C2H2"/>
    <property type="match status" value="1"/>
</dbReference>
<dbReference type="EMBL" id="CP000497">
    <property type="protein sequence ID" value="ABN65248.2"/>
    <property type="molecule type" value="Genomic_DNA"/>
</dbReference>
<dbReference type="InterPro" id="IPR051059">
    <property type="entry name" value="VerF-like"/>
</dbReference>
<feature type="domain" description="C2H2-type" evidence="9">
    <location>
        <begin position="18"/>
        <end position="42"/>
    </location>
</feature>
<evidence type="ECO:0000256" key="6">
    <source>
        <dbReference type="ARBA" id="ARBA00023242"/>
    </source>
</evidence>
<dbReference type="Proteomes" id="UP000002258">
    <property type="component" value="Chromosome 3"/>
</dbReference>
<reference evidence="10 11" key="1">
    <citation type="journal article" date="2007" name="Nat. Biotechnol.">
        <title>Genome sequence of the lignocellulose-bioconverting and xylose-fermenting yeast Pichia stipitis.</title>
        <authorList>
            <person name="Jeffries T.W."/>
            <person name="Grigoriev I.V."/>
            <person name="Grimwood J."/>
            <person name="Laplaza J.M."/>
            <person name="Aerts A."/>
            <person name="Salamov A."/>
            <person name="Schmutz J."/>
            <person name="Lindquist E."/>
            <person name="Dehal P."/>
            <person name="Shapiro H."/>
            <person name="Jin Y.S."/>
            <person name="Passoth V."/>
            <person name="Richardson P.M."/>
        </authorList>
    </citation>
    <scope>NUCLEOTIDE SEQUENCE [LARGE SCALE GENOMIC DNA]</scope>
    <source>
        <strain evidence="11">ATCC 58785 / CBS 6054 / NBRC 10063 / NRRL Y-11545</strain>
    </source>
</reference>
<evidence type="ECO:0000256" key="7">
    <source>
        <dbReference type="PROSITE-ProRule" id="PRU00042"/>
    </source>
</evidence>
<keyword evidence="3" id="KW-0677">Repeat</keyword>
<dbReference type="KEGG" id="pic:PICST_67179"/>
<evidence type="ECO:0000259" key="9">
    <source>
        <dbReference type="PROSITE" id="PS50157"/>
    </source>
</evidence>
<dbReference type="GeneID" id="4837964"/>
<name>A3LQR5_PICST</name>
<evidence type="ECO:0000256" key="4">
    <source>
        <dbReference type="ARBA" id="ARBA00022771"/>
    </source>
</evidence>
<dbReference type="GO" id="GO:0000981">
    <property type="term" value="F:DNA-binding transcription factor activity, RNA polymerase II-specific"/>
    <property type="evidence" value="ECO:0007669"/>
    <property type="project" value="InterPro"/>
</dbReference>
<keyword evidence="11" id="KW-1185">Reference proteome</keyword>
<dbReference type="PANTHER" id="PTHR40626">
    <property type="entry name" value="MIP31509P"/>
    <property type="match status" value="1"/>
</dbReference>